<comment type="caution">
    <text evidence="10">The sequence shown here is derived from an EMBL/GenBank/DDBJ whole genome shotgun (WGS) entry which is preliminary data.</text>
</comment>
<evidence type="ECO:0000256" key="6">
    <source>
        <dbReference type="ARBA" id="ARBA00023067"/>
    </source>
</evidence>
<evidence type="ECO:0000256" key="1">
    <source>
        <dbReference type="ARBA" id="ARBA00004286"/>
    </source>
</evidence>
<dbReference type="AlphaFoldDB" id="A0A401H3G1"/>
<gene>
    <name evidence="10" type="ORF">SCP_1402980</name>
</gene>
<evidence type="ECO:0000256" key="8">
    <source>
        <dbReference type="SAM" id="MobiDB-lite"/>
    </source>
</evidence>
<protein>
    <recommendedName>
        <fullName evidence="9">Nuclear condensin complex subunit 3 C-terminal domain-containing protein</fullName>
    </recommendedName>
</protein>
<feature type="compositionally biased region" description="Acidic residues" evidence="8">
    <location>
        <begin position="1130"/>
        <end position="1142"/>
    </location>
</feature>
<evidence type="ECO:0000256" key="4">
    <source>
        <dbReference type="ARBA" id="ARBA00022618"/>
    </source>
</evidence>
<comment type="similarity">
    <text evidence="2">Belongs to the CND3 (condensin subunit 3) family.</text>
</comment>
<dbReference type="RefSeq" id="XP_027619803.1">
    <property type="nucleotide sequence ID" value="XM_027764002.1"/>
</dbReference>
<dbReference type="GO" id="GO:0051301">
    <property type="term" value="P:cell division"/>
    <property type="evidence" value="ECO:0007669"/>
    <property type="project" value="UniProtKB-KW"/>
</dbReference>
<feature type="compositionally biased region" description="Basic and acidic residues" evidence="8">
    <location>
        <begin position="586"/>
        <end position="597"/>
    </location>
</feature>
<accession>A0A401H3G1</accession>
<evidence type="ECO:0000313" key="11">
    <source>
        <dbReference type="Proteomes" id="UP000287166"/>
    </source>
</evidence>
<feature type="compositionally biased region" description="Basic residues" evidence="8">
    <location>
        <begin position="1057"/>
        <end position="1066"/>
    </location>
</feature>
<keyword evidence="3" id="KW-0158">Chromosome</keyword>
<feature type="region of interest" description="Disordered" evidence="8">
    <location>
        <begin position="563"/>
        <end position="597"/>
    </location>
</feature>
<dbReference type="Proteomes" id="UP000287166">
    <property type="component" value="Unassembled WGS sequence"/>
</dbReference>
<dbReference type="SUPFAM" id="SSF48371">
    <property type="entry name" value="ARM repeat"/>
    <property type="match status" value="1"/>
</dbReference>
<feature type="compositionally biased region" description="Low complexity" evidence="8">
    <location>
        <begin position="1001"/>
        <end position="1011"/>
    </location>
</feature>
<dbReference type="InterPro" id="IPR025977">
    <property type="entry name" value="Cnd3_C"/>
</dbReference>
<feature type="domain" description="Nuclear condensin complex subunit 3 C-terminal" evidence="9">
    <location>
        <begin position="605"/>
        <end position="882"/>
    </location>
</feature>
<dbReference type="GO" id="GO:0000796">
    <property type="term" value="C:condensin complex"/>
    <property type="evidence" value="ECO:0007669"/>
    <property type="project" value="InterPro"/>
</dbReference>
<dbReference type="InterPro" id="IPR011989">
    <property type="entry name" value="ARM-like"/>
</dbReference>
<reference evidence="10 11" key="1">
    <citation type="journal article" date="2018" name="Sci. Rep.">
        <title>Genome sequence of the cauliflower mushroom Sparassis crispa (Hanabiratake) and its association with beneficial usage.</title>
        <authorList>
            <person name="Kiyama R."/>
            <person name="Furutani Y."/>
            <person name="Kawaguchi K."/>
            <person name="Nakanishi T."/>
        </authorList>
    </citation>
    <scope>NUCLEOTIDE SEQUENCE [LARGE SCALE GENOMIC DNA]</scope>
</reference>
<keyword evidence="11" id="KW-1185">Reference proteome</keyword>
<dbReference type="STRING" id="139825.A0A401H3G1"/>
<dbReference type="Gene3D" id="1.25.10.10">
    <property type="entry name" value="Leucine-rich Repeat Variant"/>
    <property type="match status" value="1"/>
</dbReference>
<keyword evidence="4" id="KW-0132">Cell division</keyword>
<dbReference type="PANTHER" id="PTHR14418">
    <property type="entry name" value="CONDENSIN COMPLEX SUBUNIT 3-RELATED"/>
    <property type="match status" value="1"/>
</dbReference>
<keyword evidence="7" id="KW-0131">Cell cycle</keyword>
<organism evidence="10 11">
    <name type="scientific">Sparassis crispa</name>
    <dbReference type="NCBI Taxonomy" id="139825"/>
    <lineage>
        <taxon>Eukaryota</taxon>
        <taxon>Fungi</taxon>
        <taxon>Dikarya</taxon>
        <taxon>Basidiomycota</taxon>
        <taxon>Agaricomycotina</taxon>
        <taxon>Agaricomycetes</taxon>
        <taxon>Polyporales</taxon>
        <taxon>Sparassidaceae</taxon>
        <taxon>Sparassis</taxon>
    </lineage>
</organism>
<keyword evidence="6" id="KW-0226">DNA condensation</keyword>
<dbReference type="EMBL" id="BFAD01000014">
    <property type="protein sequence ID" value="GBE88890.1"/>
    <property type="molecule type" value="Genomic_DNA"/>
</dbReference>
<dbReference type="GO" id="GO:0007076">
    <property type="term" value="P:mitotic chromosome condensation"/>
    <property type="evidence" value="ECO:0007669"/>
    <property type="project" value="InterPro"/>
</dbReference>
<feature type="region of interest" description="Disordered" evidence="8">
    <location>
        <begin position="958"/>
        <end position="1151"/>
    </location>
</feature>
<dbReference type="InterPro" id="IPR027165">
    <property type="entry name" value="CND3"/>
</dbReference>
<evidence type="ECO:0000256" key="3">
    <source>
        <dbReference type="ARBA" id="ARBA00022454"/>
    </source>
</evidence>
<dbReference type="PANTHER" id="PTHR14418:SF5">
    <property type="entry name" value="CONDENSIN COMPLEX SUBUNIT 3"/>
    <property type="match status" value="1"/>
</dbReference>
<evidence type="ECO:0000259" key="9">
    <source>
        <dbReference type="Pfam" id="PF12719"/>
    </source>
</evidence>
<evidence type="ECO:0000313" key="10">
    <source>
        <dbReference type="EMBL" id="GBE88890.1"/>
    </source>
</evidence>
<feature type="compositionally biased region" description="Basic residues" evidence="8">
    <location>
        <begin position="1077"/>
        <end position="1087"/>
    </location>
</feature>
<dbReference type="InParanoid" id="A0A401H3G1"/>
<evidence type="ECO:0000256" key="7">
    <source>
        <dbReference type="ARBA" id="ARBA00023306"/>
    </source>
</evidence>
<comment type="subcellular location">
    <subcellularLocation>
        <location evidence="1">Chromosome</location>
    </subcellularLocation>
</comment>
<dbReference type="FunCoup" id="A0A401H3G1">
    <property type="interactions" value="276"/>
</dbReference>
<proteinExistence type="inferred from homology"/>
<name>A0A401H3G1_9APHY</name>
<dbReference type="OrthoDB" id="27187at2759"/>
<feature type="compositionally biased region" description="Polar residues" evidence="8">
    <location>
        <begin position="563"/>
        <end position="574"/>
    </location>
</feature>
<evidence type="ECO:0000256" key="5">
    <source>
        <dbReference type="ARBA" id="ARBA00022776"/>
    </source>
</evidence>
<dbReference type="Pfam" id="PF12719">
    <property type="entry name" value="Cnd3"/>
    <property type="match status" value="1"/>
</dbReference>
<evidence type="ECO:0000256" key="2">
    <source>
        <dbReference type="ARBA" id="ARBA00006533"/>
    </source>
</evidence>
<feature type="compositionally biased region" description="Basic and acidic residues" evidence="8">
    <location>
        <begin position="1016"/>
        <end position="1028"/>
    </location>
</feature>
<keyword evidence="5" id="KW-0498">Mitosis</keyword>
<dbReference type="GO" id="GO:0000793">
    <property type="term" value="C:condensed chromosome"/>
    <property type="evidence" value="ECO:0007669"/>
    <property type="project" value="TreeGrafter"/>
</dbReference>
<sequence>MAPRKSLFVLESLPELIPPIFDQAQHSMANHRKNCVALHKLQVQAAAVMEPIKQRAAVNLTGEKKFGDVFIDMVSRVLVVKKGPAPAERVFRFISSYIKFLIEKCSQPKEGRRVGSSSNSDDDDTLAVRFVSRLLRWLLQGFVAKDKTVRLRSVSLVAELVVHLGELDEDMYASLRENLIERVRDRESSIRALAIVGLSKLLGGEDPNDLPEDEPSILDVLLDSLCYDTVPEVRRAALLHIPLMPQTLPTLLSRTRDTDPGLRKLLYSTVLFPTDPRTSKGKSTHEDELKLTHPRQLTLAQREQAVRDGLCDREDAVRLVAGRMVGSWFDIMRDGVEGASVFEGLIQFIKLFDVAGPEGADVAVDALKSLCVTRVDILDGVEFSDEFWKNLAPESALVARVFITYCLDHDAEKYLENTGLPVVTALAFYLQEACNELLDAIEELTEARMAAESEGADGTEDEDEDLDRKEDAVLECGFVVGEMLRLAARSDFTDEIGRRKVFAVVREMLTHELLPENLMEPCLDVLKETTAGERELIRIVVEMVHELRDGIGGEDNVLDQISRSNSNASFDTTQSSIRSRSKKRSKEAQEMTSEERAKADAMDMRCLALCIAMLSRVNGSFDENSTLEGVLADLIIPAVRRKELALRERGLVSLGLCCLIAKNMAMSSFQLFLNQVQSAPEELKVKVLQVIFDVLMVYEEEFLRRSGDVAEKIVTFLLQTLEVEESETVQAILCIGISKLVLCGLVIDERVLASLVLAYVSPVTAQNQQLRQCLAYCLPAYCYSSATNQSRMQSVAMVAYDLVVRVHQELGEDEEMITPYQFGLLLIDWTNPQKSVNVEAASTGVTDVHVDLAIDIVKALHDEKRLTEDKKVLCQLLGKLYFPDNPNPLSLLILNTLVANLEEQNLLEDPALEKMIDRFRSRFTKLFSKQLEKLDERLYFKEPRFREMCKDVGIDIEADSASEDEGRDVQEDLVANGPSSPERTAEDAKDSLSYVTVNREASSSPASTAPTRKGKEKAGSVRTARDQNRAVIQPSSEDEEEQKENTAIPEPAFATPKKPRATKRTRSPGQPAFASPVHKRISHRQTPKKLAVDVGDPFDDATNSRKNASGNKKDIKARGKVRPHSPPGDSSEDDGNEIDDAEGSTFNSRCS</sequence>
<dbReference type="GeneID" id="38785807"/>
<dbReference type="InterPro" id="IPR016024">
    <property type="entry name" value="ARM-type_fold"/>
</dbReference>